<evidence type="ECO:0000313" key="5">
    <source>
        <dbReference type="Proteomes" id="UP001303373"/>
    </source>
</evidence>
<dbReference type="InterPro" id="IPR004104">
    <property type="entry name" value="Gfo/Idh/MocA-like_OxRdtase_C"/>
</dbReference>
<dbReference type="Pfam" id="PF01408">
    <property type="entry name" value="GFO_IDH_MocA"/>
    <property type="match status" value="1"/>
</dbReference>
<evidence type="ECO:0000256" key="1">
    <source>
        <dbReference type="ARBA" id="ARBA00023002"/>
    </source>
</evidence>
<dbReference type="GO" id="GO:0005737">
    <property type="term" value="C:cytoplasm"/>
    <property type="evidence" value="ECO:0007669"/>
    <property type="project" value="TreeGrafter"/>
</dbReference>
<dbReference type="EMBL" id="CP138592">
    <property type="protein sequence ID" value="WPH04770.1"/>
    <property type="molecule type" value="Genomic_DNA"/>
</dbReference>
<dbReference type="GO" id="GO:0000166">
    <property type="term" value="F:nucleotide binding"/>
    <property type="evidence" value="ECO:0007669"/>
    <property type="project" value="InterPro"/>
</dbReference>
<dbReference type="InterPro" id="IPR036291">
    <property type="entry name" value="NAD(P)-bd_dom_sf"/>
</dbReference>
<gene>
    <name evidence="4" type="ORF">R9X50_00766500</name>
</gene>
<sequence length="361" mass="40193">MSSIIPTPKRLSLAVAGLGRMGKQHVVNALHFSPRIHLAAVSTPAKTELDWANENLIPHGVKVFSSLDELLANGKFDALLIASATKVHFEQVMTAMAHGLHVLCEKPLAMNLDQCKKILEATHQDRNKDLKIMTAFSRRFDLSYINAKKAIESGRIGKPVVIRCDNRDLYERTDGMINYLKNNPGIFIDSGVHDIDLSISFLGESIRPKSCYAVGSVSMHHELNDIGDADNAVGIIEWYAEDADPITYCYCSRIMQHGFDNPTEIIGTKGVLKINLHPRRDLLTIADANGIGNDVMPDYFERYEQAFVTELNTFASCVLDDKALPYKLDTAVMGMEIAQALQESFRTGRKVCWGKDGRRVE</sequence>
<dbReference type="SUPFAM" id="SSF51735">
    <property type="entry name" value="NAD(P)-binding Rossmann-fold domains"/>
    <property type="match status" value="1"/>
</dbReference>
<dbReference type="Pfam" id="PF02894">
    <property type="entry name" value="GFO_IDH_MocA_C"/>
    <property type="match status" value="1"/>
</dbReference>
<evidence type="ECO:0000259" key="3">
    <source>
        <dbReference type="Pfam" id="PF02894"/>
    </source>
</evidence>
<protein>
    <submittedName>
        <fullName evidence="4">Oxidoreductase</fullName>
    </submittedName>
</protein>
<dbReference type="Gene3D" id="3.40.50.720">
    <property type="entry name" value="NAD(P)-binding Rossmann-like Domain"/>
    <property type="match status" value="1"/>
</dbReference>
<dbReference type="GO" id="GO:0006740">
    <property type="term" value="P:NADPH regeneration"/>
    <property type="evidence" value="ECO:0007669"/>
    <property type="project" value="TreeGrafter"/>
</dbReference>
<evidence type="ECO:0000259" key="2">
    <source>
        <dbReference type="Pfam" id="PF01408"/>
    </source>
</evidence>
<accession>A0AAQ3RCV5</accession>
<keyword evidence="5" id="KW-1185">Reference proteome</keyword>
<reference evidence="4 5" key="1">
    <citation type="submission" date="2023-11" db="EMBL/GenBank/DDBJ databases">
        <title>An acidophilic fungus is an integral part of prey digestion in a carnivorous sundew plant.</title>
        <authorList>
            <person name="Tsai I.J."/>
        </authorList>
    </citation>
    <scope>NUCLEOTIDE SEQUENCE [LARGE SCALE GENOMIC DNA]</scope>
    <source>
        <strain evidence="4">169a</strain>
    </source>
</reference>
<keyword evidence="1" id="KW-0560">Oxidoreductase</keyword>
<dbReference type="PANTHER" id="PTHR42840">
    <property type="entry name" value="NAD(P)-BINDING ROSSMANN-FOLD SUPERFAMILY PROTEIN-RELATED"/>
    <property type="match status" value="1"/>
</dbReference>
<dbReference type="SUPFAM" id="SSF55347">
    <property type="entry name" value="Glyceraldehyde-3-phosphate dehydrogenase-like, C-terminal domain"/>
    <property type="match status" value="1"/>
</dbReference>
<dbReference type="Gene3D" id="3.30.360.10">
    <property type="entry name" value="Dihydrodipicolinate Reductase, domain 2"/>
    <property type="match status" value="1"/>
</dbReference>
<dbReference type="PANTHER" id="PTHR42840:SF3">
    <property type="entry name" value="BINDING ROSSMANN FOLD OXIDOREDUCTASE, PUTATIVE (AFU_ORTHOLOGUE AFUA_2G10240)-RELATED"/>
    <property type="match status" value="1"/>
</dbReference>
<feature type="domain" description="Gfo/Idh/MocA-like oxidoreductase N-terminal" evidence="2">
    <location>
        <begin position="13"/>
        <end position="124"/>
    </location>
</feature>
<feature type="domain" description="Gfo/Idh/MocA-like oxidoreductase C-terminal" evidence="3">
    <location>
        <begin position="148"/>
        <end position="352"/>
    </location>
</feature>
<dbReference type="InterPro" id="IPR000683">
    <property type="entry name" value="Gfo/Idh/MocA-like_OxRdtase_N"/>
</dbReference>
<dbReference type="Proteomes" id="UP001303373">
    <property type="component" value="Chromosome 13"/>
</dbReference>
<dbReference type="AlphaFoldDB" id="A0AAQ3RCV5"/>
<organism evidence="4 5">
    <name type="scientific">Acrodontium crateriforme</name>
    <dbReference type="NCBI Taxonomy" id="150365"/>
    <lineage>
        <taxon>Eukaryota</taxon>
        <taxon>Fungi</taxon>
        <taxon>Dikarya</taxon>
        <taxon>Ascomycota</taxon>
        <taxon>Pezizomycotina</taxon>
        <taxon>Dothideomycetes</taxon>
        <taxon>Dothideomycetidae</taxon>
        <taxon>Mycosphaerellales</taxon>
        <taxon>Teratosphaeriaceae</taxon>
        <taxon>Acrodontium</taxon>
    </lineage>
</organism>
<dbReference type="GO" id="GO:0016491">
    <property type="term" value="F:oxidoreductase activity"/>
    <property type="evidence" value="ECO:0007669"/>
    <property type="project" value="UniProtKB-KW"/>
</dbReference>
<proteinExistence type="predicted"/>
<name>A0AAQ3RCV5_9PEZI</name>
<evidence type="ECO:0000313" key="4">
    <source>
        <dbReference type="EMBL" id="WPH04770.1"/>
    </source>
</evidence>